<dbReference type="Proteomes" id="UP001273589">
    <property type="component" value="Unassembled WGS sequence"/>
</dbReference>
<gene>
    <name evidence="2" type="ORF">PV367_36235</name>
</gene>
<dbReference type="SUPFAM" id="SSF89372">
    <property type="entry name" value="Fucose-specific lectin"/>
    <property type="match status" value="1"/>
</dbReference>
<evidence type="ECO:0000313" key="3">
    <source>
        <dbReference type="Proteomes" id="UP001273589"/>
    </source>
</evidence>
<dbReference type="EMBL" id="JARAWN010000365">
    <property type="protein sequence ID" value="MDX3135122.1"/>
    <property type="molecule type" value="Genomic_DNA"/>
</dbReference>
<feature type="domain" description="PLL-like beta propeller" evidence="1">
    <location>
        <begin position="13"/>
        <end position="97"/>
    </location>
</feature>
<comment type="caution">
    <text evidence="2">The sequence shown here is derived from an EMBL/GenBank/DDBJ whole genome shotgun (WGS) entry which is preliminary data.</text>
</comment>
<sequence>MLTEGPCAVRPVERDPVVGHNADGRMEVFVRGLDGALWHIWHIWQVAPSSGWSGWESLGGGISDPVVGSNADGRMEVFARGLDGGLWHLWQSAPSNGWF</sequence>
<dbReference type="InterPro" id="IPR058502">
    <property type="entry name" value="PLL-like_beta-prop"/>
</dbReference>
<dbReference type="Pfam" id="PF26607">
    <property type="entry name" value="DUF8189"/>
    <property type="match status" value="1"/>
</dbReference>
<evidence type="ECO:0000259" key="1">
    <source>
        <dbReference type="Pfam" id="PF26607"/>
    </source>
</evidence>
<name>A0AAJ2PXU7_9ACTN</name>
<dbReference type="RefSeq" id="WP_319697474.1">
    <property type="nucleotide sequence ID" value="NZ_JARAWN010000365.1"/>
</dbReference>
<dbReference type="AlphaFoldDB" id="A0AAJ2PXU7"/>
<protein>
    <recommendedName>
        <fullName evidence="1">PLL-like beta propeller domain-containing protein</fullName>
    </recommendedName>
</protein>
<accession>A0AAJ2PXU7</accession>
<organism evidence="2 3">
    <name type="scientific">Streptomyces europaeiscabiei</name>
    <dbReference type="NCBI Taxonomy" id="146819"/>
    <lineage>
        <taxon>Bacteria</taxon>
        <taxon>Bacillati</taxon>
        <taxon>Actinomycetota</taxon>
        <taxon>Actinomycetes</taxon>
        <taxon>Kitasatosporales</taxon>
        <taxon>Streptomycetaceae</taxon>
        <taxon>Streptomyces</taxon>
    </lineage>
</organism>
<proteinExistence type="predicted"/>
<dbReference type="Gene3D" id="2.120.10.70">
    <property type="entry name" value="Fucose-specific lectin"/>
    <property type="match status" value="1"/>
</dbReference>
<evidence type="ECO:0000313" key="2">
    <source>
        <dbReference type="EMBL" id="MDX3135122.1"/>
    </source>
</evidence>
<reference evidence="2" key="1">
    <citation type="journal article" date="2023" name="Microb. Genom.">
        <title>Mesoterricola silvestris gen. nov., sp. nov., Mesoterricola sediminis sp. nov., Geothrix oryzae sp. nov., Geothrix edaphica sp. nov., Geothrix rubra sp. nov., and Geothrix limicola sp. nov., six novel members of Acidobacteriota isolated from soils.</title>
        <authorList>
            <person name="Weisberg A.J."/>
            <person name="Pearce E."/>
            <person name="Kramer C.G."/>
            <person name="Chang J.H."/>
            <person name="Clarke C.R."/>
        </authorList>
    </citation>
    <scope>NUCLEOTIDE SEQUENCE</scope>
    <source>
        <strain evidence="2">ND06-05F</strain>
    </source>
</reference>